<dbReference type="Gene3D" id="2.70.220.10">
    <property type="entry name" value="Ganglioside GM2 activator"/>
    <property type="match status" value="1"/>
</dbReference>
<dbReference type="InterPro" id="IPR036846">
    <property type="entry name" value="GM2-AP_sf"/>
</dbReference>
<protein>
    <recommendedName>
        <fullName evidence="3">MD-2-related lipid-recognition domain-containing protein</fullName>
    </recommendedName>
</protein>
<proteinExistence type="predicted"/>
<dbReference type="RefSeq" id="XP_007510623.1">
    <property type="nucleotide sequence ID" value="XM_007510561.1"/>
</dbReference>
<evidence type="ECO:0000256" key="1">
    <source>
        <dbReference type="ARBA" id="ARBA00022729"/>
    </source>
</evidence>
<organism evidence="4 5">
    <name type="scientific">Bathycoccus prasinos</name>
    <dbReference type="NCBI Taxonomy" id="41875"/>
    <lineage>
        <taxon>Eukaryota</taxon>
        <taxon>Viridiplantae</taxon>
        <taxon>Chlorophyta</taxon>
        <taxon>Mamiellophyceae</taxon>
        <taxon>Mamiellales</taxon>
        <taxon>Bathycoccaceae</taxon>
        <taxon>Bathycoccus</taxon>
    </lineage>
</organism>
<accession>K8EJE8</accession>
<dbReference type="AlphaFoldDB" id="K8EJE8"/>
<dbReference type="SMART" id="SM00737">
    <property type="entry name" value="ML"/>
    <property type="match status" value="1"/>
</dbReference>
<evidence type="ECO:0000313" key="5">
    <source>
        <dbReference type="Proteomes" id="UP000198341"/>
    </source>
</evidence>
<dbReference type="EMBL" id="FO082269">
    <property type="protein sequence ID" value="CCO18156.1"/>
    <property type="molecule type" value="Genomic_DNA"/>
</dbReference>
<keyword evidence="1 2" id="KW-0732">Signal</keyword>
<keyword evidence="5" id="KW-1185">Reference proteome</keyword>
<feature type="signal peptide" evidence="2">
    <location>
        <begin position="1"/>
        <end position="27"/>
    </location>
</feature>
<feature type="domain" description="MD-2-related lipid-recognition" evidence="3">
    <location>
        <begin position="53"/>
        <end position="204"/>
    </location>
</feature>
<dbReference type="KEGG" id="bpg:Bathy10g02530"/>
<feature type="chain" id="PRO_5003919391" description="MD-2-related lipid-recognition domain-containing protein" evidence="2">
    <location>
        <begin position="28"/>
        <end position="210"/>
    </location>
</feature>
<gene>
    <name evidence="4" type="ordered locus">Bathy10g02530</name>
</gene>
<sequence>MTSSFAKSKRALLLLLVYSAFIFSASSSSSSSSSVRLSTATSREGMFGKTFKWETCEDDAKKDDDIEDKEGKDIDLTSVALNPDPVRTGGTAKFILRGNVMADSIPTTSVIDVQILYQGVPLYTDTLSLCETIRADETDPSQPTKCPIERKTNDDDANATTVVTMEYDAAVPELAPSGEFEARLVGKRTEAATRGEVFCVKATLRVKGPF</sequence>
<name>K8EJE8_9CHLO</name>
<evidence type="ECO:0000313" key="4">
    <source>
        <dbReference type="EMBL" id="CCO18156.1"/>
    </source>
</evidence>
<reference evidence="4 5" key="1">
    <citation type="submission" date="2011-10" db="EMBL/GenBank/DDBJ databases">
        <authorList>
            <person name="Genoscope - CEA"/>
        </authorList>
    </citation>
    <scope>NUCLEOTIDE SEQUENCE [LARGE SCALE GENOMIC DNA]</scope>
    <source>
        <strain evidence="4 5">RCC 1105</strain>
    </source>
</reference>
<evidence type="ECO:0000256" key="2">
    <source>
        <dbReference type="SAM" id="SignalP"/>
    </source>
</evidence>
<evidence type="ECO:0000259" key="3">
    <source>
        <dbReference type="SMART" id="SM00737"/>
    </source>
</evidence>
<dbReference type="Proteomes" id="UP000198341">
    <property type="component" value="Chromosome 10"/>
</dbReference>
<dbReference type="InterPro" id="IPR003172">
    <property type="entry name" value="ML_dom"/>
</dbReference>
<dbReference type="GeneID" id="19013329"/>